<dbReference type="AlphaFoldDB" id="A0AA91YUF3"/>
<evidence type="ECO:0000313" key="3">
    <source>
        <dbReference type="EMBL" id="OXB89220.1"/>
    </source>
</evidence>
<gene>
    <name evidence="3" type="ORF">B9L19_03840</name>
</gene>
<protein>
    <submittedName>
        <fullName evidence="3">YtzI protein</fullName>
    </submittedName>
</protein>
<proteinExistence type="predicted"/>
<dbReference type="NCBIfam" id="NF033232">
    <property type="entry name" value="small_YtzI"/>
    <property type="match status" value="1"/>
</dbReference>
<keyword evidence="4" id="KW-1185">Reference proteome</keyword>
<accession>A0AA91YUF3</accession>
<keyword evidence="2" id="KW-1133">Transmembrane helix</keyword>
<evidence type="ECO:0000256" key="1">
    <source>
        <dbReference type="SAM" id="MobiDB-lite"/>
    </source>
</evidence>
<dbReference type="EMBL" id="NEWK01000001">
    <property type="protein sequence ID" value="OXB89220.1"/>
    <property type="molecule type" value="Genomic_DNA"/>
</dbReference>
<reference evidence="3 4" key="1">
    <citation type="submission" date="2017-05" db="EMBL/GenBank/DDBJ databases">
        <title>The genome sequence of Geobacillus thermocatenulatus DSM 730.</title>
        <authorList>
            <person name="Ramaloko W.T."/>
            <person name="Koen N."/>
            <person name="Polliack S."/>
            <person name="Aliyu H."/>
            <person name="Lebre P."/>
            <person name="Mohr T."/>
            <person name="Oswald F."/>
            <person name="Zwick M."/>
            <person name="Neumann A."/>
            <person name="Syldatk C."/>
            <person name="Cowan D."/>
            <person name="De Maayer P."/>
        </authorList>
    </citation>
    <scope>NUCLEOTIDE SEQUENCE [LARGE SCALE GENOMIC DNA]</scope>
    <source>
        <strain evidence="3 4">BGSC 93A1</strain>
    </source>
</reference>
<name>A0AA91YUF3_9BACL</name>
<organism evidence="3 4">
    <name type="scientific">Geobacillus thermocatenulatus</name>
    <dbReference type="NCBI Taxonomy" id="33938"/>
    <lineage>
        <taxon>Bacteria</taxon>
        <taxon>Bacillati</taxon>
        <taxon>Bacillota</taxon>
        <taxon>Bacilli</taxon>
        <taxon>Bacillales</taxon>
        <taxon>Anoxybacillaceae</taxon>
        <taxon>Geobacillus</taxon>
        <taxon>Geobacillus thermoleovorans group</taxon>
    </lineage>
</organism>
<sequence length="86" mass="9458">MENVSMDSLPDSTGNMNASSARYGIIKRKKAGVMMYWTLIVCLIIAAVVLVLAVVTTSKAYTYQHTVDPLPEERSSEQQAGPKQPR</sequence>
<evidence type="ECO:0000313" key="4">
    <source>
        <dbReference type="Proteomes" id="UP000198378"/>
    </source>
</evidence>
<comment type="caution">
    <text evidence="3">The sequence shown here is derived from an EMBL/GenBank/DDBJ whole genome shotgun (WGS) entry which is preliminary data.</text>
</comment>
<keyword evidence="2" id="KW-0812">Transmembrane</keyword>
<feature type="transmembrane region" description="Helical" evidence="2">
    <location>
        <begin position="34"/>
        <end position="55"/>
    </location>
</feature>
<evidence type="ECO:0000256" key="2">
    <source>
        <dbReference type="SAM" id="Phobius"/>
    </source>
</evidence>
<dbReference type="Proteomes" id="UP000198378">
    <property type="component" value="Unassembled WGS sequence"/>
</dbReference>
<keyword evidence="2" id="KW-0472">Membrane</keyword>
<feature type="compositionally biased region" description="Polar residues" evidence="1">
    <location>
        <begin position="77"/>
        <end position="86"/>
    </location>
</feature>
<dbReference type="InterPro" id="IPR047753">
    <property type="entry name" value="YtzI-like"/>
</dbReference>
<feature type="region of interest" description="Disordered" evidence="1">
    <location>
        <begin position="66"/>
        <end position="86"/>
    </location>
</feature>